<dbReference type="InterPro" id="IPR002881">
    <property type="entry name" value="DUF58"/>
</dbReference>
<feature type="domain" description="DUF58" evidence="1">
    <location>
        <begin position="172"/>
        <end position="276"/>
    </location>
</feature>
<proteinExistence type="predicted"/>
<dbReference type="PANTHER" id="PTHR34351:SF1">
    <property type="entry name" value="SLR1927 PROTEIN"/>
    <property type="match status" value="1"/>
</dbReference>
<evidence type="ECO:0000313" key="3">
    <source>
        <dbReference type="Proteomes" id="UP001458946"/>
    </source>
</evidence>
<organism evidence="2 3">
    <name type="scientific">Deinococcus xinjiangensis</name>
    <dbReference type="NCBI Taxonomy" id="457454"/>
    <lineage>
        <taxon>Bacteria</taxon>
        <taxon>Thermotogati</taxon>
        <taxon>Deinococcota</taxon>
        <taxon>Deinococci</taxon>
        <taxon>Deinococcales</taxon>
        <taxon>Deinococcaceae</taxon>
        <taxon>Deinococcus</taxon>
    </lineage>
</organism>
<gene>
    <name evidence="2" type="ORF">Dxin01_01920</name>
</gene>
<dbReference type="EMBL" id="BAABRN010000019">
    <property type="protein sequence ID" value="GAA5502181.1"/>
    <property type="molecule type" value="Genomic_DNA"/>
</dbReference>
<dbReference type="PANTHER" id="PTHR34351">
    <property type="entry name" value="SLR1927 PROTEIN-RELATED"/>
    <property type="match status" value="1"/>
</dbReference>
<protein>
    <recommendedName>
        <fullName evidence="1">DUF58 domain-containing protein</fullName>
    </recommendedName>
</protein>
<dbReference type="RefSeq" id="WP_353542154.1">
    <property type="nucleotide sequence ID" value="NZ_BAABRN010000019.1"/>
</dbReference>
<keyword evidence="3" id="KW-1185">Reference proteome</keyword>
<dbReference type="Proteomes" id="UP001458946">
    <property type="component" value="Unassembled WGS sequence"/>
</dbReference>
<evidence type="ECO:0000313" key="2">
    <source>
        <dbReference type="EMBL" id="GAA5502181.1"/>
    </source>
</evidence>
<sequence>MSFFVAALIWLALLGAALLLVWALYRQPPSVELSRELPTGGFEGHTLPLTVRVKLRSRLPTRVVIQDEPPRRVVADIVPVIQATLFGELHTQTGTTLTLNRRGVYQWQGATLSWADPLGLFWRSVPLDTPQRLEVYPATHGLILPDLLRPLLSEGALSRSLGLEDPLSLRGAREYSVGDPPSRIHWRLSARGAGLMVRELERTASSSLSIYLDLQHASEVYLESAVRLAASLVQEAQQLGLAVSVATDTGASPSGRNYESQRLALVALAEAAPTTAPPHIPAPPLGSNLIVLTQRADDKLVGQAITARGRASRVSIVALPEGFYLEPGEKPRKQWASPPETVRALAARAGTLAEFGVLVYLLRGNQSVLKLGV</sequence>
<comment type="caution">
    <text evidence="2">The sequence shown here is derived from an EMBL/GenBank/DDBJ whole genome shotgun (WGS) entry which is preliminary data.</text>
</comment>
<name>A0ABP9VBR2_9DEIO</name>
<accession>A0ABP9VBR2</accession>
<reference evidence="2 3" key="1">
    <citation type="submission" date="2024-02" db="EMBL/GenBank/DDBJ databases">
        <title>Deinococcus xinjiangensis NBRC 107630.</title>
        <authorList>
            <person name="Ichikawa N."/>
            <person name="Katano-Makiyama Y."/>
            <person name="Hidaka K."/>
        </authorList>
    </citation>
    <scope>NUCLEOTIDE SEQUENCE [LARGE SCALE GENOMIC DNA]</scope>
    <source>
        <strain evidence="2 3">NBRC 107630</strain>
    </source>
</reference>
<dbReference type="Pfam" id="PF01882">
    <property type="entry name" value="DUF58"/>
    <property type="match status" value="1"/>
</dbReference>
<evidence type="ECO:0000259" key="1">
    <source>
        <dbReference type="Pfam" id="PF01882"/>
    </source>
</evidence>